<dbReference type="InterPro" id="IPR036890">
    <property type="entry name" value="HATPase_C_sf"/>
</dbReference>
<keyword evidence="8" id="KW-0902">Two-component regulatory system</keyword>
<feature type="domain" description="Signal transduction histidine kinase subgroup 3 dimerisation and phosphoacceptor" evidence="10">
    <location>
        <begin position="184"/>
        <end position="247"/>
    </location>
</feature>
<evidence type="ECO:0000256" key="7">
    <source>
        <dbReference type="ARBA" id="ARBA00022840"/>
    </source>
</evidence>
<keyword evidence="5" id="KW-0547">Nucleotide-binding</keyword>
<dbReference type="EMBL" id="CP032549">
    <property type="protein sequence ID" value="QIV87076.1"/>
    <property type="molecule type" value="Genomic_DNA"/>
</dbReference>
<feature type="transmembrane region" description="Helical" evidence="9">
    <location>
        <begin position="88"/>
        <end position="108"/>
    </location>
</feature>
<dbReference type="GO" id="GO:0005524">
    <property type="term" value="F:ATP binding"/>
    <property type="evidence" value="ECO:0007669"/>
    <property type="project" value="UniProtKB-KW"/>
</dbReference>
<dbReference type="PANTHER" id="PTHR24421:SF10">
    <property type="entry name" value="NITRATE_NITRITE SENSOR PROTEIN NARQ"/>
    <property type="match status" value="1"/>
</dbReference>
<gene>
    <name evidence="11" type="ORF">D3791_08005</name>
</gene>
<protein>
    <recommendedName>
        <fullName evidence="2">histidine kinase</fullName>
        <ecNumber evidence="2">2.7.13.3</ecNumber>
    </recommendedName>
</protein>
<dbReference type="InterPro" id="IPR011712">
    <property type="entry name" value="Sig_transdc_His_kin_sub3_dim/P"/>
</dbReference>
<evidence type="ECO:0000256" key="4">
    <source>
        <dbReference type="ARBA" id="ARBA00022679"/>
    </source>
</evidence>
<dbReference type="GO" id="GO:0016020">
    <property type="term" value="C:membrane"/>
    <property type="evidence" value="ECO:0007669"/>
    <property type="project" value="InterPro"/>
</dbReference>
<evidence type="ECO:0000256" key="6">
    <source>
        <dbReference type="ARBA" id="ARBA00022777"/>
    </source>
</evidence>
<dbReference type="Pfam" id="PF07730">
    <property type="entry name" value="HisKA_3"/>
    <property type="match status" value="1"/>
</dbReference>
<dbReference type="EC" id="2.7.13.3" evidence="2"/>
<keyword evidence="9" id="KW-0812">Transmembrane</keyword>
<feature type="transmembrane region" description="Helical" evidence="9">
    <location>
        <begin position="137"/>
        <end position="159"/>
    </location>
</feature>
<keyword evidence="9" id="KW-0472">Membrane</keyword>
<evidence type="ECO:0000256" key="2">
    <source>
        <dbReference type="ARBA" id="ARBA00012438"/>
    </source>
</evidence>
<organism evidence="11 12">
    <name type="scientific">Glutamicibacter mishrai</name>
    <dbReference type="NCBI Taxonomy" id="1775880"/>
    <lineage>
        <taxon>Bacteria</taxon>
        <taxon>Bacillati</taxon>
        <taxon>Actinomycetota</taxon>
        <taxon>Actinomycetes</taxon>
        <taxon>Micrococcales</taxon>
        <taxon>Micrococcaceae</taxon>
        <taxon>Glutamicibacter</taxon>
    </lineage>
</organism>
<keyword evidence="3" id="KW-0597">Phosphoprotein</keyword>
<evidence type="ECO:0000256" key="5">
    <source>
        <dbReference type="ARBA" id="ARBA00022741"/>
    </source>
</evidence>
<feature type="transmembrane region" description="Helical" evidence="9">
    <location>
        <begin position="18"/>
        <end position="38"/>
    </location>
</feature>
<dbReference type="GO" id="GO:0046983">
    <property type="term" value="F:protein dimerization activity"/>
    <property type="evidence" value="ECO:0007669"/>
    <property type="project" value="InterPro"/>
</dbReference>
<dbReference type="AlphaFoldDB" id="A0A6H0SIX0"/>
<evidence type="ECO:0000256" key="3">
    <source>
        <dbReference type="ARBA" id="ARBA00022553"/>
    </source>
</evidence>
<keyword evidence="12" id="KW-1185">Reference proteome</keyword>
<keyword evidence="7" id="KW-0067">ATP-binding</keyword>
<evidence type="ECO:0000256" key="9">
    <source>
        <dbReference type="SAM" id="Phobius"/>
    </source>
</evidence>
<reference evidence="11 12" key="1">
    <citation type="submission" date="2018-09" db="EMBL/GenBank/DDBJ databases">
        <title>Glutamicibacter mishrai S5-52T (LMG 29155T = KCTC 39846T).</title>
        <authorList>
            <person name="Das S.K."/>
        </authorList>
    </citation>
    <scope>NUCLEOTIDE SEQUENCE [LARGE SCALE GENOMIC DNA]</scope>
    <source>
        <strain evidence="11 12">S5-52</strain>
    </source>
</reference>
<dbReference type="Gene3D" id="3.30.565.10">
    <property type="entry name" value="Histidine kinase-like ATPase, C-terminal domain"/>
    <property type="match status" value="1"/>
</dbReference>
<evidence type="ECO:0000313" key="12">
    <source>
        <dbReference type="Proteomes" id="UP000502331"/>
    </source>
</evidence>
<evidence type="ECO:0000313" key="11">
    <source>
        <dbReference type="EMBL" id="QIV87076.1"/>
    </source>
</evidence>
<evidence type="ECO:0000256" key="8">
    <source>
        <dbReference type="ARBA" id="ARBA00023012"/>
    </source>
</evidence>
<accession>A0A6H0SIX0</accession>
<dbReference type="Proteomes" id="UP000502331">
    <property type="component" value="Chromosome"/>
</dbReference>
<keyword evidence="6 11" id="KW-0418">Kinase</keyword>
<sequence>MRNWTAWTADIKPLPGGIVGRLVLVLLALIMYVGDVWVGSGDSFGKYGALKLALPYLPLVALSLGALPGAALWLACICIIAAVGMPGALLAGLVFPSVIVVAGSCYLLPWRQAVLFPLLGEVVLFFLYLLVPNAPLFAVAMVGVFVAFAGVAGLSLNAFRRRHESSTKRIEDLEVEQAKIRANERTLLAHELHDIVAHDVTIIAMQARRAEFVDDQKKTSEILEGIGNSAQQTLQDLRSLVLLLKEEDKASDAAGESATVGPSIIDLAELSGETTTAVGLVHDLDAVADALQSSGYEVKLTVQGEVARIPASLRQALRRTIRELGTNVLKHAVPASSVEVGLYVREGNVQLLATNDISDEKPIVSSKTGLEAMRARCRVFGGFVEAGEADREWTTSVTIPLDGLSKAN</sequence>
<evidence type="ECO:0000259" key="10">
    <source>
        <dbReference type="Pfam" id="PF07730"/>
    </source>
</evidence>
<dbReference type="InterPro" id="IPR050482">
    <property type="entry name" value="Sensor_HK_TwoCompSys"/>
</dbReference>
<dbReference type="GO" id="GO:0000155">
    <property type="term" value="F:phosphorelay sensor kinase activity"/>
    <property type="evidence" value="ECO:0007669"/>
    <property type="project" value="InterPro"/>
</dbReference>
<dbReference type="Gene3D" id="1.20.5.1930">
    <property type="match status" value="1"/>
</dbReference>
<keyword evidence="4" id="KW-0808">Transferase</keyword>
<evidence type="ECO:0000256" key="1">
    <source>
        <dbReference type="ARBA" id="ARBA00000085"/>
    </source>
</evidence>
<comment type="catalytic activity">
    <reaction evidence="1">
        <text>ATP + protein L-histidine = ADP + protein N-phospho-L-histidine.</text>
        <dbReference type="EC" id="2.7.13.3"/>
    </reaction>
</comment>
<feature type="transmembrane region" description="Helical" evidence="9">
    <location>
        <begin position="59"/>
        <end position="82"/>
    </location>
</feature>
<dbReference type="PANTHER" id="PTHR24421">
    <property type="entry name" value="NITRATE/NITRITE SENSOR PROTEIN NARX-RELATED"/>
    <property type="match status" value="1"/>
</dbReference>
<keyword evidence="9" id="KW-1133">Transmembrane helix</keyword>
<name>A0A6H0SIX0_9MICC</name>
<proteinExistence type="predicted"/>